<name>A0A0D7A3V6_9AGAR</name>
<dbReference type="Proteomes" id="UP000054144">
    <property type="component" value="Unassembled WGS sequence"/>
</dbReference>
<keyword evidence="2" id="KW-1185">Reference proteome</keyword>
<evidence type="ECO:0008006" key="3">
    <source>
        <dbReference type="Google" id="ProtNLM"/>
    </source>
</evidence>
<accession>A0A0D7A3V6</accession>
<feature type="non-terminal residue" evidence="1">
    <location>
        <position position="193"/>
    </location>
</feature>
<organism evidence="1 2">
    <name type="scientific">Fistulina hepatica ATCC 64428</name>
    <dbReference type="NCBI Taxonomy" id="1128425"/>
    <lineage>
        <taxon>Eukaryota</taxon>
        <taxon>Fungi</taxon>
        <taxon>Dikarya</taxon>
        <taxon>Basidiomycota</taxon>
        <taxon>Agaricomycotina</taxon>
        <taxon>Agaricomycetes</taxon>
        <taxon>Agaricomycetidae</taxon>
        <taxon>Agaricales</taxon>
        <taxon>Fistulinaceae</taxon>
        <taxon>Fistulina</taxon>
    </lineage>
</organism>
<reference evidence="1 2" key="1">
    <citation type="journal article" date="2015" name="Fungal Genet. Biol.">
        <title>Evolution of novel wood decay mechanisms in Agaricales revealed by the genome sequences of Fistulina hepatica and Cylindrobasidium torrendii.</title>
        <authorList>
            <person name="Floudas D."/>
            <person name="Held B.W."/>
            <person name="Riley R."/>
            <person name="Nagy L.G."/>
            <person name="Koehler G."/>
            <person name="Ransdell A.S."/>
            <person name="Younus H."/>
            <person name="Chow J."/>
            <person name="Chiniquy J."/>
            <person name="Lipzen A."/>
            <person name="Tritt A."/>
            <person name="Sun H."/>
            <person name="Haridas S."/>
            <person name="LaButti K."/>
            <person name="Ohm R.A."/>
            <person name="Kues U."/>
            <person name="Blanchette R.A."/>
            <person name="Grigoriev I.V."/>
            <person name="Minto R.E."/>
            <person name="Hibbett D.S."/>
        </authorList>
    </citation>
    <scope>NUCLEOTIDE SEQUENCE [LARGE SCALE GENOMIC DNA]</scope>
    <source>
        <strain evidence="1 2">ATCC 64428</strain>
    </source>
</reference>
<gene>
    <name evidence="1" type="ORF">FISHEDRAFT_5961</name>
</gene>
<dbReference type="AlphaFoldDB" id="A0A0D7A3V6"/>
<evidence type="ECO:0000313" key="1">
    <source>
        <dbReference type="EMBL" id="KIY44591.1"/>
    </source>
</evidence>
<dbReference type="OrthoDB" id="2205812at2759"/>
<evidence type="ECO:0000313" key="2">
    <source>
        <dbReference type="Proteomes" id="UP000054144"/>
    </source>
</evidence>
<protein>
    <recommendedName>
        <fullName evidence="3">Reverse transcriptase domain-containing protein</fullName>
    </recommendedName>
</protein>
<dbReference type="EMBL" id="KN882086">
    <property type="protein sequence ID" value="KIY44591.1"/>
    <property type="molecule type" value="Genomic_DNA"/>
</dbReference>
<sequence>MVRSSDLKGYDVPGTADRLIIQLFADDTTVYLSEGDDFTTLTDLLEKWCLASRAKFNENKTVVIPIGPEDTRQALMADRKYELAHAEIPASVKILSDDETTRMLGAQVGNDKNAQQPWTPVLEKIDSALQRWQAKHPTLEGKKHIVQWFPGGMTLFLTMAQGMPKEVEEQISRRIRDFILEEDRSPRVGMKTM</sequence>
<proteinExistence type="predicted"/>